<evidence type="ECO:0000313" key="2">
    <source>
        <dbReference type="Proteomes" id="UP001314205"/>
    </source>
</evidence>
<name>A0AAV1KFL1_9NEOP</name>
<sequence length="92" mass="10525">MFLQIFIHYLKELRQLSEKQINAKIDDYLEYISGKNRFRMSEKNTTQKTEEKADKIVKKANGTMKKGVAVAVLVKKVPILKAKLVTINAAIT</sequence>
<comment type="caution">
    <text evidence="1">The sequence shown here is derived from an EMBL/GenBank/DDBJ whole genome shotgun (WGS) entry which is preliminary data.</text>
</comment>
<gene>
    <name evidence="1" type="ORF">PARMNEM_LOCUS3463</name>
</gene>
<organism evidence="1 2">
    <name type="scientific">Parnassius mnemosyne</name>
    <name type="common">clouded apollo</name>
    <dbReference type="NCBI Taxonomy" id="213953"/>
    <lineage>
        <taxon>Eukaryota</taxon>
        <taxon>Metazoa</taxon>
        <taxon>Ecdysozoa</taxon>
        <taxon>Arthropoda</taxon>
        <taxon>Hexapoda</taxon>
        <taxon>Insecta</taxon>
        <taxon>Pterygota</taxon>
        <taxon>Neoptera</taxon>
        <taxon>Endopterygota</taxon>
        <taxon>Lepidoptera</taxon>
        <taxon>Glossata</taxon>
        <taxon>Ditrysia</taxon>
        <taxon>Papilionoidea</taxon>
        <taxon>Papilionidae</taxon>
        <taxon>Parnassiinae</taxon>
        <taxon>Parnassini</taxon>
        <taxon>Parnassius</taxon>
        <taxon>Driopa</taxon>
    </lineage>
</organism>
<dbReference type="AlphaFoldDB" id="A0AAV1KFL1"/>
<dbReference type="Proteomes" id="UP001314205">
    <property type="component" value="Unassembled WGS sequence"/>
</dbReference>
<evidence type="ECO:0000313" key="1">
    <source>
        <dbReference type="EMBL" id="CAK1581846.1"/>
    </source>
</evidence>
<reference evidence="1 2" key="1">
    <citation type="submission" date="2023-11" db="EMBL/GenBank/DDBJ databases">
        <authorList>
            <person name="Hedman E."/>
            <person name="Englund M."/>
            <person name="Stromberg M."/>
            <person name="Nyberg Akerstrom W."/>
            <person name="Nylinder S."/>
            <person name="Jareborg N."/>
            <person name="Kallberg Y."/>
            <person name="Kronander E."/>
        </authorList>
    </citation>
    <scope>NUCLEOTIDE SEQUENCE [LARGE SCALE GENOMIC DNA]</scope>
</reference>
<keyword evidence="2" id="KW-1185">Reference proteome</keyword>
<proteinExistence type="predicted"/>
<dbReference type="EMBL" id="CAVLGL010000035">
    <property type="protein sequence ID" value="CAK1581846.1"/>
    <property type="molecule type" value="Genomic_DNA"/>
</dbReference>
<protein>
    <submittedName>
        <fullName evidence="1">Uncharacterized protein</fullName>
    </submittedName>
</protein>
<accession>A0AAV1KFL1</accession>